<evidence type="ECO:0000259" key="1">
    <source>
        <dbReference type="Pfam" id="PF23586"/>
    </source>
</evidence>
<dbReference type="KEGG" id="fas:105267952"/>
<dbReference type="InterPro" id="IPR001680">
    <property type="entry name" value="WD40_rpt"/>
</dbReference>
<dbReference type="PANTHER" id="PTHR19871:SF14">
    <property type="entry name" value="DUF4062 DOMAIN-CONTAINING PROTEIN"/>
    <property type="match status" value="1"/>
</dbReference>
<sequence>MRVKVFLGQKYGYRPIPTYVLSSELEMLRADLETQGMEVEVLDTWYKKDSNAVPPTSVLQPISSILKNFNNKRIPKLQAEDQAIWWDTMLKMQKLFRKGAQSLFNAGKFDKDTMHNYFMSVTEREVINGILNVKNTKNHCLAYVRYINNINLQNLRKAGLFLDIANRSLDNEAARLLADLRDERLPNKIESGNLQRYTVEWIGREGLDPETHGEYLQHFITHFYRNMVKLVDRAMRKEDSSAQGQIITELLQHLHACNNSVKVFYGREDSLEKIKTYMLGESEKPLVLYGEGGCGKTSLLAKSAGLSNSNNWLSGKKPISVIRYLGTTPDSSALTPTLISICQQISYNFMLPFDEIPDDLVPLTAHFKHLLTLATSHQPIRLVFWTGSLEDPVMQLNTYLSSRPLESLKFRSAMALTNDKRTLYACSSDDDFRVTKFTISEDESRWERQCDMGRAYNDETEYLLQLKIDRHEETLLATTGNGFVVWFLDNASKPAVLSLPNGVRNINTRMLSSNSIMVSGTKNYAVAGVRKNLYVWCLETSNLVKILDAHFARIIQLEALTIGNWNSVITSSIDRSVKVWNIDNIFEQVHVIDRHELQIDSICLAEDCSLAVTVTRSCVGVWDVQSGKLVSKLADSPLGAIVTHASITHDGKFIVSTESGNLLIWNRITEQVLFKEEQPGIRQLTLLQDSTKCLAVSRPSNPIGVECMKTTATLVMRSVPDGRTLFSVEYPVRSHTGMPFRKVVLTSDGAFLAVPAAEKLSRDFVIIYNAKIGALISKIPIKLPGFKDILSLVPMPNKGQWVGIIGSDKGSIIDINKKKIIRSIPRWSGNISKDGKYTLYAPSRSAKNFMKSIGNYIYIYIYLTESPEKSVIYQLNLWKKKMEKQKAAIKFKAAARIARVTHDLTMAVRNANSLGETADESEEDDEN</sequence>
<protein>
    <recommendedName>
        <fullName evidence="1">NWD2 C-terminal beta-propeller domain-containing protein</fullName>
    </recommendedName>
</protein>
<dbReference type="SMART" id="SM00320">
    <property type="entry name" value="WD40"/>
    <property type="match status" value="4"/>
</dbReference>
<dbReference type="Gene3D" id="2.130.10.10">
    <property type="entry name" value="YVTN repeat-like/Quinoprotein amine dehydrogenase"/>
    <property type="match status" value="1"/>
</dbReference>
<dbReference type="SUPFAM" id="SSF52540">
    <property type="entry name" value="P-loop containing nucleoside triphosphate hydrolases"/>
    <property type="match status" value="1"/>
</dbReference>
<keyword evidence="2" id="KW-1185">Reference proteome</keyword>
<dbReference type="RefSeq" id="XP_011305451.1">
    <property type="nucleotide sequence ID" value="XM_011307149.1"/>
</dbReference>
<feature type="domain" description="NWD2 C-terminal beta-propeller" evidence="1">
    <location>
        <begin position="589"/>
        <end position="844"/>
    </location>
</feature>
<proteinExistence type="predicted"/>
<dbReference type="OrthoDB" id="2325716at2759"/>
<dbReference type="Gene3D" id="3.40.50.300">
    <property type="entry name" value="P-loop containing nucleotide triphosphate hydrolases"/>
    <property type="match status" value="1"/>
</dbReference>
<dbReference type="GeneID" id="105267952"/>
<name>A0A9R1TA38_9HYME</name>
<dbReference type="InterPro" id="IPR011047">
    <property type="entry name" value="Quinoprotein_ADH-like_sf"/>
</dbReference>
<dbReference type="PANTHER" id="PTHR19871">
    <property type="entry name" value="BETA TRANSDUCIN-RELATED PROTEIN"/>
    <property type="match status" value="1"/>
</dbReference>
<dbReference type="Proteomes" id="UP000694866">
    <property type="component" value="Unplaced"/>
</dbReference>
<accession>A0A9R1TA38</accession>
<dbReference type="Pfam" id="PF23586">
    <property type="entry name" value="Beta-prop_NWD2_C"/>
    <property type="match status" value="1"/>
</dbReference>
<dbReference type="InterPro" id="IPR027417">
    <property type="entry name" value="P-loop_NTPase"/>
</dbReference>
<dbReference type="InterPro" id="IPR052752">
    <property type="entry name" value="NACHT-WD_repeat"/>
</dbReference>
<dbReference type="SUPFAM" id="SSF50998">
    <property type="entry name" value="Quinoprotein alcohol dehydrogenase-like"/>
    <property type="match status" value="1"/>
</dbReference>
<reference evidence="3" key="1">
    <citation type="submission" date="2025-08" db="UniProtKB">
        <authorList>
            <consortium name="RefSeq"/>
        </authorList>
    </citation>
    <scope>IDENTIFICATION</scope>
    <source>
        <strain evidence="3">USDA-PBARC FA_bdor</strain>
        <tissue evidence="3">Whole organism</tissue>
    </source>
</reference>
<dbReference type="InterPro" id="IPR056534">
    <property type="entry name" value="Beta-prop_NWD2_C"/>
</dbReference>
<gene>
    <name evidence="3" type="primary">LOC105267952</name>
</gene>
<organism evidence="2 3">
    <name type="scientific">Fopius arisanus</name>
    <dbReference type="NCBI Taxonomy" id="64838"/>
    <lineage>
        <taxon>Eukaryota</taxon>
        <taxon>Metazoa</taxon>
        <taxon>Ecdysozoa</taxon>
        <taxon>Arthropoda</taxon>
        <taxon>Hexapoda</taxon>
        <taxon>Insecta</taxon>
        <taxon>Pterygota</taxon>
        <taxon>Neoptera</taxon>
        <taxon>Endopterygota</taxon>
        <taxon>Hymenoptera</taxon>
        <taxon>Apocrita</taxon>
        <taxon>Ichneumonoidea</taxon>
        <taxon>Braconidae</taxon>
        <taxon>Opiinae</taxon>
        <taxon>Fopius</taxon>
    </lineage>
</organism>
<dbReference type="InterPro" id="IPR015943">
    <property type="entry name" value="WD40/YVTN_repeat-like_dom_sf"/>
</dbReference>
<evidence type="ECO:0000313" key="3">
    <source>
        <dbReference type="RefSeq" id="XP_011305451.1"/>
    </source>
</evidence>
<dbReference type="AlphaFoldDB" id="A0A9R1TA38"/>
<evidence type="ECO:0000313" key="2">
    <source>
        <dbReference type="Proteomes" id="UP000694866"/>
    </source>
</evidence>